<dbReference type="Gene3D" id="2.60.40.770">
    <property type="match status" value="1"/>
</dbReference>
<accession>A0A6A6CMF8</accession>
<comment type="function">
    <text evidence="1">Catalyzes the intermembrane transfer of phosphatidylglycerol and phosphatidylinositol.</text>
</comment>
<reference evidence="10" key="1">
    <citation type="journal article" date="2020" name="Stud. Mycol.">
        <title>101 Dothideomycetes genomes: a test case for predicting lifestyles and emergence of pathogens.</title>
        <authorList>
            <person name="Haridas S."/>
            <person name="Albert R."/>
            <person name="Binder M."/>
            <person name="Bloem J."/>
            <person name="Labutti K."/>
            <person name="Salamov A."/>
            <person name="Andreopoulos B."/>
            <person name="Baker S."/>
            <person name="Barry K."/>
            <person name="Bills G."/>
            <person name="Bluhm B."/>
            <person name="Cannon C."/>
            <person name="Castanera R."/>
            <person name="Culley D."/>
            <person name="Daum C."/>
            <person name="Ezra D."/>
            <person name="Gonzalez J."/>
            <person name="Henrissat B."/>
            <person name="Kuo A."/>
            <person name="Liang C."/>
            <person name="Lipzen A."/>
            <person name="Lutzoni F."/>
            <person name="Magnuson J."/>
            <person name="Mondo S."/>
            <person name="Nolan M."/>
            <person name="Ohm R."/>
            <person name="Pangilinan J."/>
            <person name="Park H.-J."/>
            <person name="Ramirez L."/>
            <person name="Alfaro M."/>
            <person name="Sun H."/>
            <person name="Tritt A."/>
            <person name="Yoshinaga Y."/>
            <person name="Zwiers L.-H."/>
            <person name="Turgeon B."/>
            <person name="Goodwin S."/>
            <person name="Spatafora J."/>
            <person name="Crous P."/>
            <person name="Grigoriev I."/>
        </authorList>
    </citation>
    <scope>NUCLEOTIDE SEQUENCE</scope>
    <source>
        <strain evidence="10">ATCC 36951</strain>
    </source>
</reference>
<dbReference type="RefSeq" id="XP_033668287.1">
    <property type="nucleotide sequence ID" value="XM_033806234.1"/>
</dbReference>
<evidence type="ECO:0000256" key="2">
    <source>
        <dbReference type="ARBA" id="ARBA00006370"/>
    </source>
</evidence>
<keyword evidence="11" id="KW-1185">Reference proteome</keyword>
<dbReference type="InterPro" id="IPR039670">
    <property type="entry name" value="NPC2-like"/>
</dbReference>
<comment type="similarity">
    <text evidence="2">Belongs to the NPC2 family.</text>
</comment>
<gene>
    <name evidence="10" type="ORF">M409DRAFT_22209</name>
</gene>
<dbReference type="SMART" id="SM00737">
    <property type="entry name" value="ML"/>
    <property type="match status" value="1"/>
</dbReference>
<dbReference type="PANTHER" id="PTHR11306:SF0">
    <property type="entry name" value="PHOSPHATIDYLGLYCEROL_PHOSPHATIDYLINOSITOL TRANSFER PROTEIN"/>
    <property type="match status" value="1"/>
</dbReference>
<protein>
    <recommendedName>
        <fullName evidence="4">Phosphatidylglycerol/phosphatidylinositol transfer protein</fullName>
    </recommendedName>
</protein>
<dbReference type="GO" id="GO:0015918">
    <property type="term" value="P:sterol transport"/>
    <property type="evidence" value="ECO:0007669"/>
    <property type="project" value="InterPro"/>
</dbReference>
<feature type="signal peptide" evidence="8">
    <location>
        <begin position="1"/>
        <end position="18"/>
    </location>
</feature>
<evidence type="ECO:0000256" key="8">
    <source>
        <dbReference type="SAM" id="SignalP"/>
    </source>
</evidence>
<evidence type="ECO:0000313" key="10">
    <source>
        <dbReference type="EMBL" id="KAF2167398.1"/>
    </source>
</evidence>
<evidence type="ECO:0000256" key="6">
    <source>
        <dbReference type="ARBA" id="ARBA00022729"/>
    </source>
</evidence>
<keyword evidence="6 8" id="KW-0732">Signal</keyword>
<comment type="subunit">
    <text evidence="3">Monomer.</text>
</comment>
<dbReference type="Proteomes" id="UP000799537">
    <property type="component" value="Unassembled WGS sequence"/>
</dbReference>
<dbReference type="EMBL" id="ML993593">
    <property type="protein sequence ID" value="KAF2167398.1"/>
    <property type="molecule type" value="Genomic_DNA"/>
</dbReference>
<keyword evidence="7" id="KW-0445">Lipid transport</keyword>
<evidence type="ECO:0000313" key="11">
    <source>
        <dbReference type="Proteomes" id="UP000799537"/>
    </source>
</evidence>
<feature type="chain" id="PRO_5025549826" description="Phosphatidylglycerol/phosphatidylinositol transfer protein" evidence="8">
    <location>
        <begin position="19"/>
        <end position="161"/>
    </location>
</feature>
<dbReference type="Pfam" id="PF02221">
    <property type="entry name" value="E1_DerP2_DerF2"/>
    <property type="match status" value="1"/>
</dbReference>
<name>A0A6A6CMF8_ZASCE</name>
<organism evidence="10 11">
    <name type="scientific">Zasmidium cellare ATCC 36951</name>
    <dbReference type="NCBI Taxonomy" id="1080233"/>
    <lineage>
        <taxon>Eukaryota</taxon>
        <taxon>Fungi</taxon>
        <taxon>Dikarya</taxon>
        <taxon>Ascomycota</taxon>
        <taxon>Pezizomycotina</taxon>
        <taxon>Dothideomycetes</taxon>
        <taxon>Dothideomycetidae</taxon>
        <taxon>Mycosphaerellales</taxon>
        <taxon>Mycosphaerellaceae</taxon>
        <taxon>Zasmidium</taxon>
    </lineage>
</organism>
<evidence type="ECO:0000256" key="3">
    <source>
        <dbReference type="ARBA" id="ARBA00011245"/>
    </source>
</evidence>
<feature type="domain" description="MD-2-related lipid-recognition" evidence="9">
    <location>
        <begin position="37"/>
        <end position="157"/>
    </location>
</feature>
<evidence type="ECO:0000259" key="9">
    <source>
        <dbReference type="SMART" id="SM00737"/>
    </source>
</evidence>
<evidence type="ECO:0000256" key="1">
    <source>
        <dbReference type="ARBA" id="ARBA00002053"/>
    </source>
</evidence>
<dbReference type="InterPro" id="IPR003172">
    <property type="entry name" value="ML_dom"/>
</dbReference>
<sequence>MLLSLFPLISTLLTATTATPSPIAQSPLASSQGRFSWTDLGLPEDILQISKLTIDPDALETGTNYTITHTGTLSADLEEGATVDLTIKLGLIKLLATTIDLCDNEYLKLECPVAKGEVSWTTESAMLPREVPKAKFKIQAVGLTAEDEDLFSVEAEVDFRG</sequence>
<evidence type="ECO:0000256" key="4">
    <source>
        <dbReference type="ARBA" id="ARBA00016056"/>
    </source>
</evidence>
<evidence type="ECO:0000256" key="5">
    <source>
        <dbReference type="ARBA" id="ARBA00022448"/>
    </source>
</evidence>
<dbReference type="OrthoDB" id="6409159at2759"/>
<dbReference type="SUPFAM" id="SSF81296">
    <property type="entry name" value="E set domains"/>
    <property type="match status" value="1"/>
</dbReference>
<proteinExistence type="inferred from homology"/>
<dbReference type="PANTHER" id="PTHR11306">
    <property type="entry name" value="NIEMANN PICK TYPE C2 PROTEIN NPC2-RELATED"/>
    <property type="match status" value="1"/>
</dbReference>
<evidence type="ECO:0000256" key="7">
    <source>
        <dbReference type="ARBA" id="ARBA00023055"/>
    </source>
</evidence>
<keyword evidence="5" id="KW-0813">Transport</keyword>
<dbReference type="InterPro" id="IPR014756">
    <property type="entry name" value="Ig_E-set"/>
</dbReference>
<dbReference type="GeneID" id="54559506"/>
<dbReference type="GO" id="GO:0032934">
    <property type="term" value="F:sterol binding"/>
    <property type="evidence" value="ECO:0007669"/>
    <property type="project" value="InterPro"/>
</dbReference>
<dbReference type="AlphaFoldDB" id="A0A6A6CMF8"/>